<feature type="region of interest" description="Disordered" evidence="2">
    <location>
        <begin position="766"/>
        <end position="786"/>
    </location>
</feature>
<evidence type="ECO:0008006" key="7">
    <source>
        <dbReference type="Google" id="ProtNLM"/>
    </source>
</evidence>
<dbReference type="PANTHER" id="PTHR47331:SF1">
    <property type="entry name" value="GAG-LIKE PROTEIN"/>
    <property type="match status" value="1"/>
</dbReference>
<dbReference type="Pfam" id="PF18701">
    <property type="entry name" value="DUF5641"/>
    <property type="match status" value="1"/>
</dbReference>
<evidence type="ECO:0000256" key="2">
    <source>
        <dbReference type="SAM" id="MobiDB-lite"/>
    </source>
</evidence>
<accession>A0A0V1BZR0</accession>
<evidence type="ECO:0000259" key="4">
    <source>
        <dbReference type="PROSITE" id="PS50994"/>
    </source>
</evidence>
<dbReference type="InterPro" id="IPR008042">
    <property type="entry name" value="Retrotrans_Pao"/>
</dbReference>
<organism evidence="5 6">
    <name type="scientific">Trichinella spiralis</name>
    <name type="common">Trichina worm</name>
    <dbReference type="NCBI Taxonomy" id="6334"/>
    <lineage>
        <taxon>Eukaryota</taxon>
        <taxon>Metazoa</taxon>
        <taxon>Ecdysozoa</taxon>
        <taxon>Nematoda</taxon>
        <taxon>Enoplea</taxon>
        <taxon>Dorylaimia</taxon>
        <taxon>Trichinellida</taxon>
        <taxon>Trichinellidae</taxon>
        <taxon>Trichinella</taxon>
    </lineage>
</organism>
<dbReference type="InterPro" id="IPR001584">
    <property type="entry name" value="Integrase_cat-core"/>
</dbReference>
<evidence type="ECO:0000313" key="6">
    <source>
        <dbReference type="Proteomes" id="UP000054776"/>
    </source>
</evidence>
<reference evidence="5 6" key="1">
    <citation type="submission" date="2015-01" db="EMBL/GenBank/DDBJ databases">
        <title>Evolution of Trichinella species and genotypes.</title>
        <authorList>
            <person name="Korhonen P.K."/>
            <person name="Edoardo P."/>
            <person name="Giuseppe L.R."/>
            <person name="Gasser R.B."/>
        </authorList>
    </citation>
    <scope>NUCLEOTIDE SEQUENCE [LARGE SCALE GENOMIC DNA]</scope>
    <source>
        <strain evidence="5">ISS3</strain>
    </source>
</reference>
<dbReference type="Proteomes" id="UP000054776">
    <property type="component" value="Unassembled WGS sequence"/>
</dbReference>
<dbReference type="PANTHER" id="PTHR47331">
    <property type="entry name" value="PHD-TYPE DOMAIN-CONTAINING PROTEIN"/>
    <property type="match status" value="1"/>
</dbReference>
<keyword evidence="6" id="KW-1185">Reference proteome</keyword>
<gene>
    <name evidence="5" type="ORF">T01_3074</name>
</gene>
<feature type="domain" description="CCHC-type" evidence="3">
    <location>
        <begin position="118"/>
        <end position="132"/>
    </location>
</feature>
<dbReference type="InParanoid" id="A0A0V1BZR0"/>
<dbReference type="InterPro" id="IPR012337">
    <property type="entry name" value="RNaseH-like_sf"/>
</dbReference>
<dbReference type="PROSITE" id="PS50994">
    <property type="entry name" value="INTEGRASE"/>
    <property type="match status" value="1"/>
</dbReference>
<name>A0A0V1BZR0_TRISP</name>
<dbReference type="EMBL" id="JYDH01000004">
    <property type="protein sequence ID" value="KRY42408.1"/>
    <property type="molecule type" value="Genomic_DNA"/>
</dbReference>
<dbReference type="AlphaFoldDB" id="A0A0V1BZR0"/>
<dbReference type="Gene3D" id="3.30.420.10">
    <property type="entry name" value="Ribonuclease H-like superfamily/Ribonuclease H"/>
    <property type="match status" value="1"/>
</dbReference>
<evidence type="ECO:0000313" key="5">
    <source>
        <dbReference type="EMBL" id="KRY42408.1"/>
    </source>
</evidence>
<dbReference type="PROSITE" id="PS50158">
    <property type="entry name" value="ZF_CCHC"/>
    <property type="match status" value="1"/>
</dbReference>
<dbReference type="GO" id="GO:0003676">
    <property type="term" value="F:nucleic acid binding"/>
    <property type="evidence" value="ECO:0007669"/>
    <property type="project" value="InterPro"/>
</dbReference>
<dbReference type="Pfam" id="PF05380">
    <property type="entry name" value="Peptidase_A17"/>
    <property type="match status" value="1"/>
</dbReference>
<dbReference type="InterPro" id="IPR041588">
    <property type="entry name" value="Integrase_H2C2"/>
</dbReference>
<proteinExistence type="predicted"/>
<dbReference type="Pfam" id="PF17921">
    <property type="entry name" value="Integrase_H2C2"/>
    <property type="match status" value="1"/>
</dbReference>
<comment type="caution">
    <text evidence="5">The sequence shown here is derived from an EMBL/GenBank/DDBJ whole genome shotgun (WGS) entry which is preliminary data.</text>
</comment>
<evidence type="ECO:0000256" key="1">
    <source>
        <dbReference type="PROSITE-ProRule" id="PRU00047"/>
    </source>
</evidence>
<keyword evidence="1" id="KW-0862">Zinc</keyword>
<dbReference type="SUPFAM" id="SSF53098">
    <property type="entry name" value="Ribonuclease H-like"/>
    <property type="match status" value="1"/>
</dbReference>
<dbReference type="Gene3D" id="1.10.340.70">
    <property type="match status" value="1"/>
</dbReference>
<feature type="domain" description="Integrase catalytic" evidence="4">
    <location>
        <begin position="450"/>
        <end position="644"/>
    </location>
</feature>
<dbReference type="GO" id="GO:0008270">
    <property type="term" value="F:zinc ion binding"/>
    <property type="evidence" value="ECO:0007669"/>
    <property type="project" value="UniProtKB-KW"/>
</dbReference>
<evidence type="ECO:0000259" key="3">
    <source>
        <dbReference type="PROSITE" id="PS50158"/>
    </source>
</evidence>
<keyword evidence="1" id="KW-0863">Zinc-finger</keyword>
<dbReference type="InterPro" id="IPR001878">
    <property type="entry name" value="Znf_CCHC"/>
</dbReference>
<dbReference type="InterPro" id="IPR040676">
    <property type="entry name" value="DUF5641"/>
</dbReference>
<dbReference type="STRING" id="6334.A0A0V1BZR0"/>
<dbReference type="OrthoDB" id="5875526at2759"/>
<protein>
    <recommendedName>
        <fullName evidence="7">Integrase catalytic domain-containing protein</fullName>
    </recommendedName>
</protein>
<sequence length="807" mass="90787">MTANEAFLPLLAEKFPEEIRLAWDVHVQSVSGTKGDLPEFLNFAQVWAAAKRAAAASSGGRRFVKQDDPKQGATTVLNVAVSSSYPICKGDHDVASCEEFLQADAHTRSRMAARSKLCFRCLQSGHRAKSCKVRWKCTLDVLEQWRRWKQELSHLSKIRLPRALVPVALGQVTRLEIHAFCDASEKAYGAVAYMRIETTNHHTAVNFVTSKARVAPIRRLTLPRLELMGALVAARLVRSVQKMLGLQVHGITCWCDSAVTLAWIQSSADRWKPFWHGSKWLAQLHNAWPVNSIGPERYGCANGFSVSQRTVSISYAIAGGGHVGANGPVGSFQFRTSGAVAEGACRRDQSLSRLDPFVDEEGLLRVGGILENAELPLHMKHPVILPGNHPLTMGLIRRCHARQPHAGTTHTLAILRRQYWVLKGRTQVKKVIRHCFACRRAMARPIQPKMAALPSSRVVEAAAFAHTGMDFAGPLLIRVGKRATSKCYVCLFTCMASRAVHLELVPQMTTARVMQALRRFIARRGRPEIIQSDNFRSFKAAASELRQLWRHVDVDRVQRELVGHRIHWKFITERAPWMGGYWERLVRSIKESLRKILGKALLDEEELRTTLCEVEASLKPLTFVGDEDHERHPLSPFQLLTGRAYVDFPAVEAHDPEWQPVGRGPPQWSHRWRYRQQLLAKWWRSWRREYLSELMQRQKWRSSLAGPEVNDLVLILEDSIPRTQCPIGVITVLHLGSDGIARSARIRTLTNVITRPVAKLVQLEPATVSDGRKTPPSGGEDVDDRNGVCRHVENLSVINNTVDTEVT</sequence>
<keyword evidence="1" id="KW-0479">Metal-binding</keyword>
<dbReference type="GO" id="GO:0015074">
    <property type="term" value="P:DNA integration"/>
    <property type="evidence" value="ECO:0007669"/>
    <property type="project" value="InterPro"/>
</dbReference>
<dbReference type="InterPro" id="IPR036397">
    <property type="entry name" value="RNaseH_sf"/>
</dbReference>